<sequence>METEGDEGGLNSHDTNNTTRESQPKGGSGHATRESKNETHANSSPTDNFNENANINVQPVLTRSNSTMEPYNDSQYNASLLENIFENANRDVPQLKSDSSKESNDDQTSTSPPSENSRSEVSNDWARNRSILERFLNPPSKGYVEEPQPIVIIKSNYKRQGYSAQHSPIKIPEAKKNFGFNRNPFLRYNNKYFNSPPLEDRIPVGRYQRTSIPEGPPGYVPCVMPKMPPPSYGAVSSGENEVRPGMCPACKIGLLKEEYSYATLFCFCCYPFSCGRYKKCENCGAYFQ</sequence>
<dbReference type="AlphaFoldDB" id="A0A8I6TKI3"/>
<evidence type="ECO:0000313" key="2">
    <source>
        <dbReference type="EnsemblMetazoa" id="XP_024083511.1"/>
    </source>
</evidence>
<feature type="region of interest" description="Disordered" evidence="1">
    <location>
        <begin position="1"/>
        <end position="73"/>
    </location>
</feature>
<evidence type="ECO:0000256" key="1">
    <source>
        <dbReference type="SAM" id="MobiDB-lite"/>
    </source>
</evidence>
<feature type="compositionally biased region" description="Polar residues" evidence="1">
    <location>
        <begin position="106"/>
        <end position="122"/>
    </location>
</feature>
<feature type="region of interest" description="Disordered" evidence="1">
    <location>
        <begin position="94"/>
        <end position="125"/>
    </location>
</feature>
<accession>A0A8I6TKI3</accession>
<name>A0A8I6TKI3_CIMLE</name>
<feature type="compositionally biased region" description="Polar residues" evidence="1">
    <location>
        <begin position="12"/>
        <end position="21"/>
    </location>
</feature>
<protein>
    <recommendedName>
        <fullName evidence="4">Brain protein I3</fullName>
    </recommendedName>
</protein>
<reference evidence="2" key="1">
    <citation type="submission" date="2022-01" db="UniProtKB">
        <authorList>
            <consortium name="EnsemblMetazoa"/>
        </authorList>
    </citation>
    <scope>IDENTIFICATION</scope>
</reference>
<keyword evidence="3" id="KW-1185">Reference proteome</keyword>
<dbReference type="KEGG" id="clec:106666051"/>
<dbReference type="RefSeq" id="XP_024083511.1">
    <property type="nucleotide sequence ID" value="XM_024227743.1"/>
</dbReference>
<evidence type="ECO:0000313" key="3">
    <source>
        <dbReference type="Proteomes" id="UP000494040"/>
    </source>
</evidence>
<proteinExistence type="predicted"/>
<evidence type="ECO:0008006" key="4">
    <source>
        <dbReference type="Google" id="ProtNLM"/>
    </source>
</evidence>
<feature type="compositionally biased region" description="Polar residues" evidence="1">
    <location>
        <begin position="40"/>
        <end position="73"/>
    </location>
</feature>
<organism evidence="2 3">
    <name type="scientific">Cimex lectularius</name>
    <name type="common">Bed bug</name>
    <name type="synonym">Acanthia lectularia</name>
    <dbReference type="NCBI Taxonomy" id="79782"/>
    <lineage>
        <taxon>Eukaryota</taxon>
        <taxon>Metazoa</taxon>
        <taxon>Ecdysozoa</taxon>
        <taxon>Arthropoda</taxon>
        <taxon>Hexapoda</taxon>
        <taxon>Insecta</taxon>
        <taxon>Pterygota</taxon>
        <taxon>Neoptera</taxon>
        <taxon>Paraneoptera</taxon>
        <taxon>Hemiptera</taxon>
        <taxon>Heteroptera</taxon>
        <taxon>Panheteroptera</taxon>
        <taxon>Cimicomorpha</taxon>
        <taxon>Cimicidae</taxon>
        <taxon>Cimex</taxon>
    </lineage>
</organism>
<dbReference type="Proteomes" id="UP000494040">
    <property type="component" value="Unassembled WGS sequence"/>
</dbReference>
<dbReference type="OrthoDB" id="2564984at2759"/>
<dbReference type="GeneID" id="106666051"/>
<dbReference type="EnsemblMetazoa" id="XM_024227743.1">
    <property type="protein sequence ID" value="XP_024083511.1"/>
    <property type="gene ID" value="LOC106666051"/>
</dbReference>